<dbReference type="RefSeq" id="WP_179752374.1">
    <property type="nucleotide sequence ID" value="NZ_JACCBU010000001.1"/>
</dbReference>
<comment type="caution">
    <text evidence="9">The sequence shown here is derived from an EMBL/GenBank/DDBJ whole genome shotgun (WGS) entry which is preliminary data.</text>
</comment>
<evidence type="ECO:0000256" key="2">
    <source>
        <dbReference type="ARBA" id="ARBA00022525"/>
    </source>
</evidence>
<evidence type="ECO:0000256" key="1">
    <source>
        <dbReference type="ARBA" id="ARBA00022512"/>
    </source>
</evidence>
<dbReference type="AlphaFoldDB" id="A0A7Y9I8A1"/>
<keyword evidence="6" id="KW-0472">Membrane</keyword>
<gene>
    <name evidence="9" type="ORF">BKA15_003234</name>
</gene>
<keyword evidence="4" id="KW-0572">Peptidoglycan-anchor</keyword>
<feature type="compositionally biased region" description="Pro residues" evidence="5">
    <location>
        <begin position="754"/>
        <end position="793"/>
    </location>
</feature>
<feature type="signal peptide" evidence="7">
    <location>
        <begin position="1"/>
        <end position="32"/>
    </location>
</feature>
<dbReference type="Gene3D" id="2.130.10.10">
    <property type="entry name" value="YVTN repeat-like/Quinoprotein amine dehydrogenase"/>
    <property type="match status" value="2"/>
</dbReference>
<keyword evidence="2" id="KW-0964">Secreted</keyword>
<dbReference type="Pfam" id="PF22494">
    <property type="entry name" value="choice_anch_I"/>
    <property type="match status" value="1"/>
</dbReference>
<organism evidence="9 10">
    <name type="scientific">Microlunatus parietis</name>
    <dbReference type="NCBI Taxonomy" id="682979"/>
    <lineage>
        <taxon>Bacteria</taxon>
        <taxon>Bacillati</taxon>
        <taxon>Actinomycetota</taxon>
        <taxon>Actinomycetes</taxon>
        <taxon>Propionibacteriales</taxon>
        <taxon>Propionibacteriaceae</taxon>
        <taxon>Microlunatus</taxon>
    </lineage>
</organism>
<reference evidence="9 10" key="1">
    <citation type="submission" date="2020-07" db="EMBL/GenBank/DDBJ databases">
        <title>Sequencing the genomes of 1000 actinobacteria strains.</title>
        <authorList>
            <person name="Klenk H.-P."/>
        </authorList>
    </citation>
    <scope>NUCLEOTIDE SEQUENCE [LARGE SCALE GENOMIC DNA]</scope>
    <source>
        <strain evidence="9 10">DSM 22083</strain>
    </source>
</reference>
<feature type="domain" description="Gram-positive cocci surface proteins LPxTG" evidence="8">
    <location>
        <begin position="838"/>
        <end position="873"/>
    </location>
</feature>
<dbReference type="PANTHER" id="PTHR46928:SF1">
    <property type="entry name" value="MESENCHYME-SPECIFIC CELL SURFACE GLYCOPROTEIN"/>
    <property type="match status" value="1"/>
</dbReference>
<dbReference type="EMBL" id="JACCBU010000001">
    <property type="protein sequence ID" value="NYE71905.1"/>
    <property type="molecule type" value="Genomic_DNA"/>
</dbReference>
<accession>A0A7Y9I8A1</accession>
<evidence type="ECO:0000313" key="10">
    <source>
        <dbReference type="Proteomes" id="UP000569914"/>
    </source>
</evidence>
<keyword evidence="1" id="KW-0134">Cell wall</keyword>
<sequence>MKHRRLSGKLAAGLLVVALAATGTAAPQFASAAGEVSFQRTATYPVYLNNGGDPAAETVAEISAVSEDGNTLIYTDAAARQIGFLDITDPHAPKGLGTLSLTELGDAEDEPTSVAVVGEYVLVVINTSASFTEPSGRLDVIKIADRSRVRSIELPGQPDSIAIAPDGSTAAIAIENERDEDAGDGGLPQQPAGLISFLRLAPTGPARWSLRTVEFADQLAGVPGIDTPEDPEPEYVAYAPDSGTVALTLQENNGIALFDPRRGKLIKAFTAGTVTISGVDTTEDGQIDPTGTITDVPREPDAIAWVDDHHVATANEGDWKGGSRGWTIFDARTGKTVWDAGNNYEQLAIANGLYPEDRSENKGTEPEGLAVAEFDGNRYGFVASERGNFVAVYDLADPAEPKYLQTLPTTNGPEGILPIPGRGLLAVSSEADDAEARVRASVSLFQLGQGKPAFPTIHSTGDRPIPWGALGALSPDVDDPSRLYTVTDAAYEPTRILGIDAAATPAVIDSERVITKNGAPYPVDAEGIAQRPDGSFWIAAEGETGPENALIKISADGAVQEEIRLPEDVAAKVKSQGFEGVAAHTVGGVEQVYVALQRHLDGDPEDTARIGRYTPSTGQWIWFGYPLERTSVEGDWIGLSELTLVDDHRLALIERDKLNGPDAAIKRVTVITLPDQPAATGLTALTKETAVDVLPLLRETNGWTQEKLEGLGIAGDGQVYAITDNDGVDDATGETVFLRLGHSDKVFGSAPDPSGSPTPSDTPSPSDSPGPSETPGPSDSPTPSTGPTPPTDSPAPSSSPSASPVPTVTPSPGTAEPSPSDGTSVPPPGGNPGGEGELPETGASIPPSLLAAALALIGGGALMIMIRRRAQRH</sequence>
<feature type="chain" id="PRO_5031068758" evidence="7">
    <location>
        <begin position="33"/>
        <end position="873"/>
    </location>
</feature>
<evidence type="ECO:0000259" key="8">
    <source>
        <dbReference type="PROSITE" id="PS50847"/>
    </source>
</evidence>
<dbReference type="PANTHER" id="PTHR46928">
    <property type="entry name" value="MESENCHYME-SPECIFIC CELL SURFACE GLYCOPROTEIN"/>
    <property type="match status" value="1"/>
</dbReference>
<name>A0A7Y9I8A1_9ACTN</name>
<evidence type="ECO:0000256" key="6">
    <source>
        <dbReference type="SAM" id="Phobius"/>
    </source>
</evidence>
<proteinExistence type="predicted"/>
<keyword evidence="6" id="KW-1133">Transmembrane helix</keyword>
<dbReference type="PROSITE" id="PS50847">
    <property type="entry name" value="GRAM_POS_ANCHORING"/>
    <property type="match status" value="1"/>
</dbReference>
<dbReference type="SUPFAM" id="SSF50974">
    <property type="entry name" value="Nitrous oxide reductase, N-terminal domain"/>
    <property type="match status" value="1"/>
</dbReference>
<feature type="region of interest" description="Disordered" evidence="5">
    <location>
        <begin position="744"/>
        <end position="844"/>
    </location>
</feature>
<dbReference type="Proteomes" id="UP000569914">
    <property type="component" value="Unassembled WGS sequence"/>
</dbReference>
<feature type="compositionally biased region" description="Low complexity" evidence="5">
    <location>
        <begin position="794"/>
        <end position="815"/>
    </location>
</feature>
<feature type="transmembrane region" description="Helical" evidence="6">
    <location>
        <begin position="848"/>
        <end position="866"/>
    </location>
</feature>
<keyword evidence="3 7" id="KW-0732">Signal</keyword>
<keyword evidence="6" id="KW-0812">Transmembrane</keyword>
<dbReference type="InterPro" id="IPR011044">
    <property type="entry name" value="Quino_amine_DH_bsu"/>
</dbReference>
<evidence type="ECO:0000313" key="9">
    <source>
        <dbReference type="EMBL" id="NYE71905.1"/>
    </source>
</evidence>
<dbReference type="InterPro" id="IPR055188">
    <property type="entry name" value="Choice_anch_I"/>
</dbReference>
<dbReference type="InterPro" id="IPR027372">
    <property type="entry name" value="Phytase-like_dom"/>
</dbReference>
<evidence type="ECO:0000256" key="5">
    <source>
        <dbReference type="SAM" id="MobiDB-lite"/>
    </source>
</evidence>
<dbReference type="InterPro" id="IPR019931">
    <property type="entry name" value="LPXTG_anchor"/>
</dbReference>
<dbReference type="InterPro" id="IPR015943">
    <property type="entry name" value="WD40/YVTN_repeat-like_dom_sf"/>
</dbReference>
<evidence type="ECO:0000256" key="3">
    <source>
        <dbReference type="ARBA" id="ARBA00022729"/>
    </source>
</evidence>
<evidence type="ECO:0000256" key="7">
    <source>
        <dbReference type="SAM" id="SignalP"/>
    </source>
</evidence>
<dbReference type="InterPro" id="IPR052956">
    <property type="entry name" value="Mesenchyme-surface_protein"/>
</dbReference>
<dbReference type="NCBIfam" id="TIGR01167">
    <property type="entry name" value="LPXTG_anchor"/>
    <property type="match status" value="1"/>
</dbReference>
<dbReference type="InterPro" id="IPR011045">
    <property type="entry name" value="N2O_reductase_N"/>
</dbReference>
<evidence type="ECO:0000256" key="4">
    <source>
        <dbReference type="ARBA" id="ARBA00023088"/>
    </source>
</evidence>
<dbReference type="Pfam" id="PF13449">
    <property type="entry name" value="Phytase-like"/>
    <property type="match status" value="1"/>
</dbReference>
<dbReference type="SUPFAM" id="SSF50969">
    <property type="entry name" value="YVTN repeat-like/Quinoprotein amine dehydrogenase"/>
    <property type="match status" value="1"/>
</dbReference>
<protein>
    <submittedName>
        <fullName evidence="9">LPXTG-motif cell wall-anchored protein</fullName>
    </submittedName>
</protein>
<keyword evidence="10" id="KW-1185">Reference proteome</keyword>